<dbReference type="EMBL" id="BLLK01000045">
    <property type="protein sequence ID" value="GFH52460.1"/>
    <property type="molecule type" value="Genomic_DNA"/>
</dbReference>
<keyword evidence="6" id="KW-0808">Transferase</keyword>
<evidence type="ECO:0000256" key="14">
    <source>
        <dbReference type="SAM" id="Phobius"/>
    </source>
</evidence>
<evidence type="ECO:0000256" key="7">
    <source>
        <dbReference type="ARBA" id="ARBA00022692"/>
    </source>
</evidence>
<dbReference type="InterPro" id="IPR026116">
    <property type="entry name" value="GT18_cat"/>
</dbReference>
<comment type="similarity">
    <text evidence="3">Belongs to the glycosyltransferase 18 family.</text>
</comment>
<gene>
    <name evidence="16" type="ORF">CTEN210_08936</name>
</gene>
<dbReference type="PANTHER" id="PTHR15075">
    <property type="entry name" value="ALPHA-MANNOSIDE BETA-1,6-N-ACETYLGLUCOSAMINYLTRANSFERASE"/>
    <property type="match status" value="1"/>
</dbReference>
<evidence type="ECO:0000313" key="16">
    <source>
        <dbReference type="EMBL" id="GFH52460.1"/>
    </source>
</evidence>
<evidence type="ECO:0000256" key="5">
    <source>
        <dbReference type="ARBA" id="ARBA00022676"/>
    </source>
</evidence>
<dbReference type="GO" id="GO:0006487">
    <property type="term" value="P:protein N-linked glycosylation"/>
    <property type="evidence" value="ECO:0007669"/>
    <property type="project" value="TreeGrafter"/>
</dbReference>
<dbReference type="EC" id="2.4.1.155" evidence="4"/>
<evidence type="ECO:0000259" key="15">
    <source>
        <dbReference type="Pfam" id="PF15024"/>
    </source>
</evidence>
<evidence type="ECO:0000256" key="13">
    <source>
        <dbReference type="ARBA" id="ARBA00048243"/>
    </source>
</evidence>
<dbReference type="Pfam" id="PF15024">
    <property type="entry name" value="Glyco_transf_18"/>
    <property type="match status" value="1"/>
</dbReference>
<sequence length="399" mass="46259">MREMKYSIIILSLQILCLFNFLPLFGLSLLPKKGREPSLRALRGKTIIVEDSNNFTCAPQIPKEKRKVLYINAIGIEKYATNLEQKYMSGEYYAMASWEHAIRQNGFLVDEVTFEEVLEIPETLLHEYHRIVLGCAYKDWKTKCSLHNDEEYLIKLSQKLRPIKAKVGSFYWWDHEEDEVPGYLGDDFFTPKQVLTPFDWQKSNTFLGFFPHFHITQNSTNDATEDTLPLKKERIGLVLSKDGDFFDEQALRVIDSLVQHNFTIHTTCKLHNCSMFLKRKGVVNHKKLTPTMYVKLMEESAFMLGIGNPIISPSPIIAMAKGVPFLNPKRHVYHYQHPPLVKVGEPYVYNIEDFDNIADIIDKAEKAVENPNKPFVPSDFDKANVIERTCRMLQRETFI</sequence>
<dbReference type="Proteomes" id="UP001054902">
    <property type="component" value="Unassembled WGS sequence"/>
</dbReference>
<evidence type="ECO:0000256" key="10">
    <source>
        <dbReference type="ARBA" id="ARBA00023034"/>
    </source>
</evidence>
<dbReference type="PANTHER" id="PTHR15075:SF2">
    <property type="entry name" value="ALPHA-1,6-MANNOSYLGLYCOPROTEIN 6-BETA-N-ACETYLGLUCOSAMINYLTRANSFERASE"/>
    <property type="match status" value="1"/>
</dbReference>
<evidence type="ECO:0000256" key="11">
    <source>
        <dbReference type="ARBA" id="ARBA00023136"/>
    </source>
</evidence>
<keyword evidence="8" id="KW-0735">Signal-anchor</keyword>
<evidence type="ECO:0000256" key="2">
    <source>
        <dbReference type="ARBA" id="ARBA00004922"/>
    </source>
</evidence>
<comment type="catalytic activity">
    <reaction evidence="13">
        <text>N(4)-{beta-D-GlcNAc-(1-&gt;2)-[beta-D-GlcNAc-(1-&gt;4)]-alpha-D-Man-(1-&gt;3)-[beta-D-GlcNAc-(1-&gt;2)-alpha-D-Man-(1-&gt;6)]-beta-D-Man-(1-&gt;4)-beta-D-GlcNAc-(1-&gt;4)-beta-D-GlcNAc}-L-asparaginyl-[protein] + UDP-N-acetyl-alpha-D-glucosamine = N(4)-{beta-D-GlcNAc-(1-&gt;2)-[beta-D-GlcNAc-(1-&gt;4)]-alpha-D-Man-(1-&gt;3)-[beta-D-GlcNAc-(1-&gt;2)-[beta-D-GlcNAc-(1-&gt;6)]-alpha-D-Man-(1-&gt;6)]-beta-D-Man-(1-&gt;4)-beta-D-GlcNAc-(1-&gt;4)-beta-D-GlcNAc}-L-asparaginyl-[protein] + UDP + H(+)</text>
        <dbReference type="Rhea" id="RHEA:16921"/>
        <dbReference type="Rhea" id="RHEA-COMP:14374"/>
        <dbReference type="Rhea" id="RHEA-COMP:14377"/>
        <dbReference type="ChEBI" id="CHEBI:15378"/>
        <dbReference type="ChEBI" id="CHEBI:57705"/>
        <dbReference type="ChEBI" id="CHEBI:58223"/>
        <dbReference type="ChEBI" id="CHEBI:139507"/>
        <dbReference type="ChEBI" id="CHEBI:139510"/>
        <dbReference type="EC" id="2.4.1.155"/>
    </reaction>
</comment>
<feature type="domain" description="Glycosyltransferase family 18 catalytic" evidence="15">
    <location>
        <begin position="185"/>
        <end position="335"/>
    </location>
</feature>
<dbReference type="InterPro" id="IPR052105">
    <property type="entry name" value="MGAT5_Glycosyltransferase"/>
</dbReference>
<comment type="pathway">
    <text evidence="2">Protein modification; protein glycosylation.</text>
</comment>
<comment type="caution">
    <text evidence="16">The sequence shown here is derived from an EMBL/GenBank/DDBJ whole genome shotgun (WGS) entry which is preliminary data.</text>
</comment>
<keyword evidence="7 14" id="KW-0812">Transmembrane</keyword>
<evidence type="ECO:0000256" key="4">
    <source>
        <dbReference type="ARBA" id="ARBA00012671"/>
    </source>
</evidence>
<comment type="subcellular location">
    <subcellularLocation>
        <location evidence="1">Golgi apparatus membrane</location>
        <topology evidence="1">Single-pass type II membrane protein</topology>
    </subcellularLocation>
</comment>
<reference evidence="16 17" key="1">
    <citation type="journal article" date="2021" name="Sci. Rep.">
        <title>The genome of the diatom Chaetoceros tenuissimus carries an ancient integrated fragment of an extant virus.</title>
        <authorList>
            <person name="Hongo Y."/>
            <person name="Kimura K."/>
            <person name="Takaki Y."/>
            <person name="Yoshida Y."/>
            <person name="Baba S."/>
            <person name="Kobayashi G."/>
            <person name="Nagasaki K."/>
            <person name="Hano T."/>
            <person name="Tomaru Y."/>
        </authorList>
    </citation>
    <scope>NUCLEOTIDE SEQUENCE [LARGE SCALE GENOMIC DNA]</scope>
    <source>
        <strain evidence="16 17">NIES-3715</strain>
    </source>
</reference>
<keyword evidence="11 14" id="KW-0472">Membrane</keyword>
<name>A0AAD3H6R0_9STRA</name>
<organism evidence="16 17">
    <name type="scientific">Chaetoceros tenuissimus</name>
    <dbReference type="NCBI Taxonomy" id="426638"/>
    <lineage>
        <taxon>Eukaryota</taxon>
        <taxon>Sar</taxon>
        <taxon>Stramenopiles</taxon>
        <taxon>Ochrophyta</taxon>
        <taxon>Bacillariophyta</taxon>
        <taxon>Coscinodiscophyceae</taxon>
        <taxon>Chaetocerotophycidae</taxon>
        <taxon>Chaetocerotales</taxon>
        <taxon>Chaetocerotaceae</taxon>
        <taxon>Chaetoceros</taxon>
    </lineage>
</organism>
<evidence type="ECO:0000256" key="3">
    <source>
        <dbReference type="ARBA" id="ARBA00007477"/>
    </source>
</evidence>
<keyword evidence="9 14" id="KW-1133">Transmembrane helix</keyword>
<accession>A0AAD3H6R0</accession>
<evidence type="ECO:0000256" key="8">
    <source>
        <dbReference type="ARBA" id="ARBA00022968"/>
    </source>
</evidence>
<keyword evidence="5" id="KW-0328">Glycosyltransferase</keyword>
<evidence type="ECO:0000256" key="12">
    <source>
        <dbReference type="ARBA" id="ARBA00023180"/>
    </source>
</evidence>
<keyword evidence="12" id="KW-0325">Glycoprotein</keyword>
<feature type="transmembrane region" description="Helical" evidence="14">
    <location>
        <begin position="6"/>
        <end position="30"/>
    </location>
</feature>
<keyword evidence="10" id="KW-0333">Golgi apparatus</keyword>
<dbReference type="AlphaFoldDB" id="A0AAD3H6R0"/>
<evidence type="ECO:0000256" key="9">
    <source>
        <dbReference type="ARBA" id="ARBA00022989"/>
    </source>
</evidence>
<proteinExistence type="inferred from homology"/>
<keyword evidence="17" id="KW-1185">Reference proteome</keyword>
<evidence type="ECO:0000313" key="17">
    <source>
        <dbReference type="Proteomes" id="UP001054902"/>
    </source>
</evidence>
<protein>
    <recommendedName>
        <fullName evidence="4">alpha-1,6-mannosyl-glycoprotein 6-beta-N-acetylglucosaminyltransferase</fullName>
        <ecNumber evidence="4">2.4.1.155</ecNumber>
    </recommendedName>
</protein>
<dbReference type="GO" id="GO:0030144">
    <property type="term" value="F:alpha-1,6-mannosylglycoprotein 6-beta-N-acetylglucosaminyltransferase activity"/>
    <property type="evidence" value="ECO:0007669"/>
    <property type="project" value="UniProtKB-EC"/>
</dbReference>
<evidence type="ECO:0000256" key="6">
    <source>
        <dbReference type="ARBA" id="ARBA00022679"/>
    </source>
</evidence>
<evidence type="ECO:0000256" key="1">
    <source>
        <dbReference type="ARBA" id="ARBA00004323"/>
    </source>
</evidence>
<dbReference type="GO" id="GO:0000139">
    <property type="term" value="C:Golgi membrane"/>
    <property type="evidence" value="ECO:0007669"/>
    <property type="project" value="UniProtKB-SubCell"/>
</dbReference>